<evidence type="ECO:0008006" key="3">
    <source>
        <dbReference type="Google" id="ProtNLM"/>
    </source>
</evidence>
<accession>A0ABT4K868</accession>
<evidence type="ECO:0000313" key="1">
    <source>
        <dbReference type="EMBL" id="MCZ3781800.1"/>
    </source>
</evidence>
<comment type="caution">
    <text evidence="1">The sequence shown here is derived from an EMBL/GenBank/DDBJ whole genome shotgun (WGS) entry which is preliminary data.</text>
</comment>
<dbReference type="EMBL" id="JAKHMS010000016">
    <property type="protein sequence ID" value="MCZ3781800.1"/>
    <property type="molecule type" value="Genomic_DNA"/>
</dbReference>
<reference evidence="1 2" key="1">
    <citation type="submission" date="2022-01" db="EMBL/GenBank/DDBJ databases">
        <title>VMRC isolate genome collection.</title>
        <authorList>
            <person name="France M."/>
            <person name="Rutt L."/>
            <person name="Humphrys M."/>
            <person name="Ravel J."/>
        </authorList>
    </citation>
    <scope>NUCLEOTIDE SEQUENCE [LARGE SCALE GENOMIC DNA]</scope>
    <source>
        <strain evidence="1 2">C0030B4</strain>
    </source>
</reference>
<gene>
    <name evidence="1" type="ORF">L2504_06610</name>
</gene>
<evidence type="ECO:0000313" key="2">
    <source>
        <dbReference type="Proteomes" id="UP001527392"/>
    </source>
</evidence>
<protein>
    <recommendedName>
        <fullName evidence="3">XRE family transcriptional regulator</fullName>
    </recommendedName>
</protein>
<sequence length="78" mass="8760">MTLKESVVISLSNLSYKEKMAIQFMRNKSAGLQPTSQRAVAEKFGLSAMYVNTVINGKQHGKKSDEWRKKFAAYAGME</sequence>
<name>A0ABT4K868_9LACO</name>
<proteinExistence type="predicted"/>
<dbReference type="RefSeq" id="WP_269261574.1">
    <property type="nucleotide sequence ID" value="NZ_JAKHMS010000016.1"/>
</dbReference>
<keyword evidence="2" id="KW-1185">Reference proteome</keyword>
<organism evidence="1 2">
    <name type="scientific">Limosilactobacillus vaginalis</name>
    <dbReference type="NCBI Taxonomy" id="1633"/>
    <lineage>
        <taxon>Bacteria</taxon>
        <taxon>Bacillati</taxon>
        <taxon>Bacillota</taxon>
        <taxon>Bacilli</taxon>
        <taxon>Lactobacillales</taxon>
        <taxon>Lactobacillaceae</taxon>
        <taxon>Limosilactobacillus</taxon>
    </lineage>
</organism>
<dbReference type="Proteomes" id="UP001527392">
    <property type="component" value="Unassembled WGS sequence"/>
</dbReference>